<feature type="region of interest" description="Disordered" evidence="1">
    <location>
        <begin position="103"/>
        <end position="132"/>
    </location>
</feature>
<evidence type="ECO:0000256" key="1">
    <source>
        <dbReference type="SAM" id="MobiDB-lite"/>
    </source>
</evidence>
<accession>A0ABV7K9B0</accession>
<keyword evidence="3" id="KW-1185">Reference proteome</keyword>
<sequence length="132" mass="14589">MTIDPRHDLYVGCDVVCVDDKVPLIGGAVVKDKAITEGEIYVIEWIGIVNNYVFGEYLGVRLKGVNSRFGAENAQPHTPFNANRFRPLVKDPLAWAKRIATDPSWKVDGPEGPLHPDGPLPEPKRVKEAEDA</sequence>
<dbReference type="EMBL" id="JBHRTK010000012">
    <property type="protein sequence ID" value="MFC3206910.1"/>
    <property type="molecule type" value="Genomic_DNA"/>
</dbReference>
<organism evidence="2 3">
    <name type="scientific">Aquamicrobium soli</name>
    <dbReference type="NCBI Taxonomy" id="1811518"/>
    <lineage>
        <taxon>Bacteria</taxon>
        <taxon>Pseudomonadati</taxon>
        <taxon>Pseudomonadota</taxon>
        <taxon>Alphaproteobacteria</taxon>
        <taxon>Hyphomicrobiales</taxon>
        <taxon>Phyllobacteriaceae</taxon>
        <taxon>Aquamicrobium</taxon>
    </lineage>
</organism>
<evidence type="ECO:0000313" key="2">
    <source>
        <dbReference type="EMBL" id="MFC3206910.1"/>
    </source>
</evidence>
<dbReference type="RefSeq" id="WP_378220711.1">
    <property type="nucleotide sequence ID" value="NZ_JBHRTK010000012.1"/>
</dbReference>
<proteinExistence type="predicted"/>
<dbReference type="Proteomes" id="UP001595583">
    <property type="component" value="Unassembled WGS sequence"/>
</dbReference>
<feature type="compositionally biased region" description="Basic and acidic residues" evidence="1">
    <location>
        <begin position="122"/>
        <end position="132"/>
    </location>
</feature>
<protein>
    <submittedName>
        <fullName evidence="2">Uncharacterized protein</fullName>
    </submittedName>
</protein>
<name>A0ABV7K9B0_9HYPH</name>
<comment type="caution">
    <text evidence="2">The sequence shown here is derived from an EMBL/GenBank/DDBJ whole genome shotgun (WGS) entry which is preliminary data.</text>
</comment>
<gene>
    <name evidence="2" type="ORF">ACFOHJ_11855</name>
</gene>
<reference evidence="3" key="1">
    <citation type="journal article" date="2019" name="Int. J. Syst. Evol. Microbiol.">
        <title>The Global Catalogue of Microorganisms (GCM) 10K type strain sequencing project: providing services to taxonomists for standard genome sequencing and annotation.</title>
        <authorList>
            <consortium name="The Broad Institute Genomics Platform"/>
            <consortium name="The Broad Institute Genome Sequencing Center for Infectious Disease"/>
            <person name="Wu L."/>
            <person name="Ma J."/>
        </authorList>
    </citation>
    <scope>NUCLEOTIDE SEQUENCE [LARGE SCALE GENOMIC DNA]</scope>
    <source>
        <strain evidence="3">KCTC 52165</strain>
    </source>
</reference>
<evidence type="ECO:0000313" key="3">
    <source>
        <dbReference type="Proteomes" id="UP001595583"/>
    </source>
</evidence>